<dbReference type="PANTHER" id="PTHR48132:SF3">
    <property type="entry name" value="SIMILAR TO 60S RIBOSOMAL PROTEIN L37A"/>
    <property type="match status" value="1"/>
</dbReference>
<dbReference type="EMBL" id="CP136893">
    <property type="protein sequence ID" value="WOL04852.1"/>
    <property type="molecule type" value="Genomic_DNA"/>
</dbReference>
<dbReference type="GO" id="GO:0003735">
    <property type="term" value="F:structural constituent of ribosome"/>
    <property type="evidence" value="ECO:0007669"/>
    <property type="project" value="InterPro"/>
</dbReference>
<keyword evidence="6" id="KW-1185">Reference proteome</keyword>
<keyword evidence="3" id="KW-0687">Ribonucleoprotein</keyword>
<dbReference type="Pfam" id="PF01780">
    <property type="entry name" value="Ribosomal_L37ae"/>
    <property type="match status" value="1"/>
</dbReference>
<evidence type="ECO:0000256" key="2">
    <source>
        <dbReference type="ARBA" id="ARBA00022980"/>
    </source>
</evidence>
<dbReference type="InterPro" id="IPR011331">
    <property type="entry name" value="Ribosomal_eL37/eL43"/>
</dbReference>
<dbReference type="GO" id="GO:0005840">
    <property type="term" value="C:ribosome"/>
    <property type="evidence" value="ECO:0007669"/>
    <property type="project" value="UniProtKB-KW"/>
</dbReference>
<gene>
    <name evidence="5" type="ORF">Cni_G13574</name>
</gene>
<dbReference type="AlphaFoldDB" id="A0AAQ3KA49"/>
<dbReference type="Proteomes" id="UP001327560">
    <property type="component" value="Chromosome 4"/>
</dbReference>
<dbReference type="Gene3D" id="2.20.25.30">
    <property type="match status" value="1"/>
</dbReference>
<name>A0AAQ3KA49_9LILI</name>
<dbReference type="PANTHER" id="PTHR48132">
    <property type="entry name" value="ZGC:171772"/>
    <property type="match status" value="1"/>
</dbReference>
<feature type="chain" id="PRO_5042962625" evidence="4">
    <location>
        <begin position="32"/>
        <end position="171"/>
    </location>
</feature>
<evidence type="ECO:0000313" key="5">
    <source>
        <dbReference type="EMBL" id="WOL04852.1"/>
    </source>
</evidence>
<comment type="similarity">
    <text evidence="1">Belongs to the eukaryotic ribosomal protein eL43 family.</text>
</comment>
<protein>
    <submittedName>
        <fullName evidence="5">Uncharacterized protein</fullName>
    </submittedName>
</protein>
<proteinExistence type="inferred from homology"/>
<dbReference type="GO" id="GO:0006412">
    <property type="term" value="P:translation"/>
    <property type="evidence" value="ECO:0007669"/>
    <property type="project" value="InterPro"/>
</dbReference>
<keyword evidence="4" id="KW-0732">Signal</keyword>
<evidence type="ECO:0000256" key="4">
    <source>
        <dbReference type="SAM" id="SignalP"/>
    </source>
</evidence>
<dbReference type="SUPFAM" id="SSF57829">
    <property type="entry name" value="Zn-binding ribosomal proteins"/>
    <property type="match status" value="1"/>
</dbReference>
<sequence length="171" mass="19500">MEDSRRRASLHLFLLLLYSLLSFGSAPLVAAFGPIKMIVVLVMEKRSFNHMLGWMKRLNPPRSTASRGWNGTSEPPLCPFLSLCISLLPLVEAHLRTLYLRTQISQNDVNLNYLDKRSLNVICKTKRTKKAGIVGKYGTRYGASLHKQIKKMEVSQHAKYFCEFCGKVRLE</sequence>
<reference evidence="5 6" key="1">
    <citation type="submission" date="2023-10" db="EMBL/GenBank/DDBJ databases">
        <title>Chromosome-scale genome assembly provides insights into flower coloration mechanisms of Canna indica.</title>
        <authorList>
            <person name="Li C."/>
        </authorList>
    </citation>
    <scope>NUCLEOTIDE SEQUENCE [LARGE SCALE GENOMIC DNA]</scope>
    <source>
        <tissue evidence="5">Flower</tissue>
    </source>
</reference>
<feature type="signal peptide" evidence="4">
    <location>
        <begin position="1"/>
        <end position="31"/>
    </location>
</feature>
<dbReference type="InterPro" id="IPR002674">
    <property type="entry name" value="Ribosomal_eL43"/>
</dbReference>
<evidence type="ECO:0000313" key="6">
    <source>
        <dbReference type="Proteomes" id="UP001327560"/>
    </source>
</evidence>
<keyword evidence="2" id="KW-0689">Ribosomal protein</keyword>
<evidence type="ECO:0000256" key="3">
    <source>
        <dbReference type="ARBA" id="ARBA00023274"/>
    </source>
</evidence>
<dbReference type="InterPro" id="IPR011332">
    <property type="entry name" value="Ribosomal_zn-bd"/>
</dbReference>
<evidence type="ECO:0000256" key="1">
    <source>
        <dbReference type="ARBA" id="ARBA00008672"/>
    </source>
</evidence>
<accession>A0AAQ3KA49</accession>
<organism evidence="5 6">
    <name type="scientific">Canna indica</name>
    <name type="common">Indian-shot</name>
    <dbReference type="NCBI Taxonomy" id="4628"/>
    <lineage>
        <taxon>Eukaryota</taxon>
        <taxon>Viridiplantae</taxon>
        <taxon>Streptophyta</taxon>
        <taxon>Embryophyta</taxon>
        <taxon>Tracheophyta</taxon>
        <taxon>Spermatophyta</taxon>
        <taxon>Magnoliopsida</taxon>
        <taxon>Liliopsida</taxon>
        <taxon>Zingiberales</taxon>
        <taxon>Cannaceae</taxon>
        <taxon>Canna</taxon>
    </lineage>
</organism>
<dbReference type="GO" id="GO:1990904">
    <property type="term" value="C:ribonucleoprotein complex"/>
    <property type="evidence" value="ECO:0007669"/>
    <property type="project" value="UniProtKB-KW"/>
</dbReference>